<keyword evidence="2" id="KW-1185">Reference proteome</keyword>
<proteinExistence type="predicted"/>
<reference evidence="1 2" key="1">
    <citation type="journal article" date="2019" name="Int. J. Syst. Evol. Microbiol.">
        <title>The Global Catalogue of Microorganisms (GCM) 10K type strain sequencing project: providing services to taxonomists for standard genome sequencing and annotation.</title>
        <authorList>
            <consortium name="The Broad Institute Genomics Platform"/>
            <consortium name="The Broad Institute Genome Sequencing Center for Infectious Disease"/>
            <person name="Wu L."/>
            <person name="Ma J."/>
        </authorList>
    </citation>
    <scope>NUCLEOTIDE SEQUENCE [LARGE SCALE GENOMIC DNA]</scope>
    <source>
        <strain evidence="1 2">JCM 16114</strain>
    </source>
</reference>
<protein>
    <submittedName>
        <fullName evidence="1">DUF839 domain-containing protein</fullName>
    </submittedName>
</protein>
<gene>
    <name evidence="1" type="ORF">GCM10009850_108940</name>
</gene>
<dbReference type="Pfam" id="PF05787">
    <property type="entry name" value="PhoX"/>
    <property type="match status" value="1"/>
</dbReference>
<evidence type="ECO:0000313" key="1">
    <source>
        <dbReference type="EMBL" id="GAA2215426.1"/>
    </source>
</evidence>
<comment type="caution">
    <text evidence="1">The sequence shown here is derived from an EMBL/GenBank/DDBJ whole genome shotgun (WGS) entry which is preliminary data.</text>
</comment>
<dbReference type="EMBL" id="BAAAQX010000050">
    <property type="protein sequence ID" value="GAA2215426.1"/>
    <property type="molecule type" value="Genomic_DNA"/>
</dbReference>
<evidence type="ECO:0000313" key="2">
    <source>
        <dbReference type="Proteomes" id="UP001499843"/>
    </source>
</evidence>
<dbReference type="Proteomes" id="UP001499843">
    <property type="component" value="Unassembled WGS sequence"/>
</dbReference>
<name>A0ABN3D0X2_9ACTN</name>
<dbReference type="PANTHER" id="PTHR35399">
    <property type="entry name" value="SLR8030 PROTEIN"/>
    <property type="match status" value="1"/>
</dbReference>
<dbReference type="PANTHER" id="PTHR35399:SF4">
    <property type="entry name" value="MEMBRANE PROTEIN"/>
    <property type="match status" value="1"/>
</dbReference>
<sequence>MGLGESGVQGLTGGYCPDGRYSVDRRRFISNVAAAGIAGPFAGVACAGAKGGADPVRGYGALRPVRDLRDGKVRLHLPDGFRYRSFSVAGEKYSDGSVVPGKHDGMAAFSGPGGSAVLIRNHEVGGPVGAFGDRDKAYDPMAGGGTSTIQVTRHGEVIKSAPSLNGTMMNCSGGPMAWRAWVSCEETVNGPDVGDDGSGDDNSKLTRKHGYLFEVPVARAATATPIRAAGRFPHESAAFDPSSGALYLTEDNFSHPSGFYRYLPPKHPILAGRLLDGGRLQMLAVSGAERADLSKGQEPGTAYGTTWVDIDDPDPDFKGRPAYDEAVQAVGRQGRRKGAAIFARLEGAVHHHGTVYFVSTQGGATAPGERAPDGFGDGRGQVWAYETWSGRLKLVYESPRSSVLDLPDNVTVSRRGTLVLCEDGEQDNWLRGLTRSGQIFDFCRLQPIEGDDGAEFAGSTFGPGGHTLYVNLQAKQGMSIAIWGPWERGPF</sequence>
<organism evidence="1 2">
    <name type="scientific">Nonomuraea monospora</name>
    <dbReference type="NCBI Taxonomy" id="568818"/>
    <lineage>
        <taxon>Bacteria</taxon>
        <taxon>Bacillati</taxon>
        <taxon>Actinomycetota</taxon>
        <taxon>Actinomycetes</taxon>
        <taxon>Streptosporangiales</taxon>
        <taxon>Streptosporangiaceae</taxon>
        <taxon>Nonomuraea</taxon>
    </lineage>
</organism>
<accession>A0ABN3D0X2</accession>
<dbReference type="InterPro" id="IPR008557">
    <property type="entry name" value="PhoX"/>
</dbReference>